<dbReference type="InterPro" id="IPR055690">
    <property type="entry name" value="DUF7266"/>
</dbReference>
<proteinExistence type="predicted"/>
<dbReference type="EMBL" id="FNLC01000001">
    <property type="protein sequence ID" value="SDQ47291.1"/>
    <property type="molecule type" value="Genomic_DNA"/>
</dbReference>
<keyword evidence="1" id="KW-0472">Membrane</keyword>
<keyword evidence="1" id="KW-0812">Transmembrane</keyword>
<dbReference type="Pfam" id="PF23928">
    <property type="entry name" value="DUF7266"/>
    <property type="match status" value="1"/>
</dbReference>
<keyword evidence="1" id="KW-1133">Transmembrane helix</keyword>
<evidence type="ECO:0008006" key="4">
    <source>
        <dbReference type="Google" id="ProtNLM"/>
    </source>
</evidence>
<gene>
    <name evidence="2" type="ORF">SAMN04489842_0934</name>
</gene>
<protein>
    <recommendedName>
        <fullName evidence="4">Flagellin N-terminal-like domain-containing protein</fullName>
    </recommendedName>
</protein>
<evidence type="ECO:0000256" key="1">
    <source>
        <dbReference type="SAM" id="Phobius"/>
    </source>
</evidence>
<dbReference type="OrthoDB" id="226715at2157"/>
<feature type="transmembrane region" description="Helical" evidence="1">
    <location>
        <begin position="12"/>
        <end position="35"/>
    </location>
</feature>
<dbReference type="RefSeq" id="WP_090378018.1">
    <property type="nucleotide sequence ID" value="NZ_FNLC01000001.1"/>
</dbReference>
<evidence type="ECO:0000313" key="3">
    <source>
        <dbReference type="Proteomes" id="UP000198848"/>
    </source>
</evidence>
<dbReference type="Proteomes" id="UP000198848">
    <property type="component" value="Unassembled WGS sequence"/>
</dbReference>
<organism evidence="2 3">
    <name type="scientific">Natronobacterium texcoconense</name>
    <dbReference type="NCBI Taxonomy" id="1095778"/>
    <lineage>
        <taxon>Archaea</taxon>
        <taxon>Methanobacteriati</taxon>
        <taxon>Methanobacteriota</taxon>
        <taxon>Stenosarchaea group</taxon>
        <taxon>Halobacteria</taxon>
        <taxon>Halobacteriales</taxon>
        <taxon>Natrialbaceae</taxon>
        <taxon>Natronobacterium</taxon>
    </lineage>
</organism>
<accession>A0A1H1B6A5</accession>
<dbReference type="STRING" id="1095778.SAMN04489842_0934"/>
<dbReference type="AlphaFoldDB" id="A0A1H1B6A5"/>
<evidence type="ECO:0000313" key="2">
    <source>
        <dbReference type="EMBL" id="SDQ47291.1"/>
    </source>
</evidence>
<reference evidence="3" key="1">
    <citation type="submission" date="2016-10" db="EMBL/GenBank/DDBJ databases">
        <authorList>
            <person name="Varghese N."/>
            <person name="Submissions S."/>
        </authorList>
    </citation>
    <scope>NUCLEOTIDE SEQUENCE [LARGE SCALE GENOMIC DNA]</scope>
    <source>
        <strain evidence="3">DSM 24767</strain>
    </source>
</reference>
<keyword evidence="3" id="KW-1185">Reference proteome</keyword>
<sequence length="161" mass="17063">MIGSSTADRGVSVAVTHVLTIGITTILIGMLLMGASTMLESETERSAENSLETIGERLADEISNVDRIANEEDDSVTMTADHPRQVANTGYTVELLPESECADAPLLDGSTDCLQLTADDHDATVYVPLVVDADVEESSAIGGPIEIVSEENEISIESDRP</sequence>
<name>A0A1H1B6A5_NATTX</name>